<dbReference type="OrthoDB" id="9804110at2"/>
<feature type="domain" description="ATP synthase F1 complex delta/epsilon subunit N-terminal" evidence="17">
    <location>
        <begin position="4"/>
        <end position="82"/>
    </location>
</feature>
<evidence type="ECO:0000256" key="12">
    <source>
        <dbReference type="ARBA" id="ARBA00030215"/>
    </source>
</evidence>
<evidence type="ECO:0000256" key="1">
    <source>
        <dbReference type="ARBA" id="ARBA00003543"/>
    </source>
</evidence>
<dbReference type="RefSeq" id="WP_094264048.1">
    <property type="nucleotide sequence ID" value="NZ_NOWF01000004.1"/>
</dbReference>
<dbReference type="FunFam" id="2.60.15.10:FF:000001">
    <property type="entry name" value="ATP synthase epsilon chain"/>
    <property type="match status" value="1"/>
</dbReference>
<dbReference type="SUPFAM" id="SSF46604">
    <property type="entry name" value="Epsilon subunit of F1F0-ATP synthase C-terminal domain"/>
    <property type="match status" value="1"/>
</dbReference>
<name>A0A235B707_9BACL</name>
<evidence type="ECO:0000256" key="10">
    <source>
        <dbReference type="ARBA" id="ARBA00023196"/>
    </source>
</evidence>
<dbReference type="PANTHER" id="PTHR13822">
    <property type="entry name" value="ATP SYNTHASE DELTA/EPSILON CHAIN"/>
    <property type="match status" value="1"/>
</dbReference>
<dbReference type="InterPro" id="IPR001469">
    <property type="entry name" value="ATP_synth_F1_dsu/esu"/>
</dbReference>
<keyword evidence="6 14" id="KW-1003">Cell membrane</keyword>
<comment type="subunit">
    <text evidence="14 15">F-type ATPases have 2 components, CF(1) - the catalytic core - and CF(0) - the membrane proton channel. CF(1) has five subunits: alpha(3), beta(3), gamma(1), delta(1), epsilon(1). CF(0) has three main subunits: a, b and c.</text>
</comment>
<evidence type="ECO:0000256" key="11">
    <source>
        <dbReference type="ARBA" id="ARBA00023310"/>
    </source>
</evidence>
<keyword evidence="9 14" id="KW-0472">Membrane</keyword>
<dbReference type="GO" id="GO:0045259">
    <property type="term" value="C:proton-transporting ATP synthase complex"/>
    <property type="evidence" value="ECO:0007669"/>
    <property type="project" value="UniProtKB-KW"/>
</dbReference>
<dbReference type="SUPFAM" id="SSF51344">
    <property type="entry name" value="Epsilon subunit of F1F0-ATP synthase N-terminal domain"/>
    <property type="match status" value="1"/>
</dbReference>
<evidence type="ECO:0000313" key="19">
    <source>
        <dbReference type="Proteomes" id="UP000215459"/>
    </source>
</evidence>
<evidence type="ECO:0000256" key="3">
    <source>
        <dbReference type="ARBA" id="ARBA00005712"/>
    </source>
</evidence>
<comment type="function">
    <text evidence="1 14">Produces ATP from ADP in the presence of a proton gradient across the membrane.</text>
</comment>
<dbReference type="EMBL" id="NOWF01000004">
    <property type="protein sequence ID" value="OYD08012.1"/>
    <property type="molecule type" value="Genomic_DNA"/>
</dbReference>
<reference evidence="18 19" key="1">
    <citation type="submission" date="2017-07" db="EMBL/GenBank/DDBJ databases">
        <title>The genome sequence of Paludifilum halophilum highlights mechanisms for microbial adaptation to high salt environemnts.</title>
        <authorList>
            <person name="Belbahri L."/>
        </authorList>
    </citation>
    <scope>NUCLEOTIDE SEQUENCE [LARGE SCALE GENOMIC DNA]</scope>
    <source>
        <strain evidence="18 19">DSM 102817</strain>
    </source>
</reference>
<accession>A0A235B707</accession>
<evidence type="ECO:0000256" key="8">
    <source>
        <dbReference type="ARBA" id="ARBA00023065"/>
    </source>
</evidence>
<evidence type="ECO:0000256" key="15">
    <source>
        <dbReference type="RuleBase" id="RU003656"/>
    </source>
</evidence>
<keyword evidence="11 14" id="KW-0066">ATP synthesis</keyword>
<gene>
    <name evidence="14" type="primary">atpC</name>
    <name evidence="18" type="ORF">CHM34_07810</name>
</gene>
<dbReference type="GO" id="GO:0005886">
    <property type="term" value="C:plasma membrane"/>
    <property type="evidence" value="ECO:0007669"/>
    <property type="project" value="UniProtKB-SubCell"/>
</dbReference>
<dbReference type="NCBIfam" id="TIGR01216">
    <property type="entry name" value="ATP_synt_epsi"/>
    <property type="match status" value="1"/>
</dbReference>
<keyword evidence="10 14" id="KW-0139">CF(1)</keyword>
<dbReference type="NCBIfam" id="NF009977">
    <property type="entry name" value="PRK13442.1"/>
    <property type="match status" value="1"/>
</dbReference>
<proteinExistence type="inferred from homology"/>
<dbReference type="GO" id="GO:0005524">
    <property type="term" value="F:ATP binding"/>
    <property type="evidence" value="ECO:0007669"/>
    <property type="project" value="UniProtKB-UniRule"/>
</dbReference>
<dbReference type="CDD" id="cd12152">
    <property type="entry name" value="F1-ATPase_delta"/>
    <property type="match status" value="1"/>
</dbReference>
<evidence type="ECO:0000256" key="2">
    <source>
        <dbReference type="ARBA" id="ARBA00004202"/>
    </source>
</evidence>
<comment type="caution">
    <text evidence="18">The sequence shown here is derived from an EMBL/GenBank/DDBJ whole genome shotgun (WGS) entry which is preliminary data.</text>
</comment>
<dbReference type="Gene3D" id="2.60.15.10">
    <property type="entry name" value="F0F1 ATP synthase delta/epsilon subunit, N-terminal"/>
    <property type="match status" value="1"/>
</dbReference>
<evidence type="ECO:0000256" key="6">
    <source>
        <dbReference type="ARBA" id="ARBA00022475"/>
    </source>
</evidence>
<dbReference type="Pfam" id="PF00401">
    <property type="entry name" value="ATP-synt_DE"/>
    <property type="match status" value="1"/>
</dbReference>
<dbReference type="Gene3D" id="1.20.5.440">
    <property type="entry name" value="ATP synthase delta/epsilon subunit, C-terminal domain"/>
    <property type="match status" value="1"/>
</dbReference>
<comment type="subcellular location">
    <subcellularLocation>
        <location evidence="2 14">Cell membrane</location>
        <topology evidence="2 14">Peripheral membrane protein</topology>
    </subcellularLocation>
</comment>
<evidence type="ECO:0000256" key="5">
    <source>
        <dbReference type="ARBA" id="ARBA00022448"/>
    </source>
</evidence>
<sequence>MSTMQLDIVTPERKVYSEQVEMVVARALEGDIGILPNHAPFISPLQVTALKVKKDGEEVFIAINGGFMEVHDNRVTILAETAELPGEIDIDRAQAARERAEERLAKDKQEDIDFKRAQLSLQRAMVRIRVGQSR</sequence>
<comment type="similarity">
    <text evidence="3 14 15">Belongs to the ATPase epsilon chain family.</text>
</comment>
<dbReference type="InterPro" id="IPR036794">
    <property type="entry name" value="ATP_F1_dsu/esu_C_sf"/>
</dbReference>
<dbReference type="PANTHER" id="PTHR13822:SF10">
    <property type="entry name" value="ATP SYNTHASE EPSILON CHAIN, CHLOROPLASTIC"/>
    <property type="match status" value="1"/>
</dbReference>
<protein>
    <recommendedName>
        <fullName evidence="4 14">ATP synthase epsilon chain</fullName>
    </recommendedName>
    <alternativeName>
        <fullName evidence="13 14">ATP synthase F1 sector epsilon subunit</fullName>
    </alternativeName>
    <alternativeName>
        <fullName evidence="12 14">F-ATPase epsilon subunit</fullName>
    </alternativeName>
</protein>
<dbReference type="NCBIfam" id="NF001846">
    <property type="entry name" value="PRK00571.1-3"/>
    <property type="match status" value="1"/>
</dbReference>
<dbReference type="GO" id="GO:0046933">
    <property type="term" value="F:proton-transporting ATP synthase activity, rotational mechanism"/>
    <property type="evidence" value="ECO:0007669"/>
    <property type="project" value="UniProtKB-UniRule"/>
</dbReference>
<evidence type="ECO:0000259" key="16">
    <source>
        <dbReference type="Pfam" id="PF00401"/>
    </source>
</evidence>
<evidence type="ECO:0000256" key="9">
    <source>
        <dbReference type="ARBA" id="ARBA00023136"/>
    </source>
</evidence>
<evidence type="ECO:0000256" key="4">
    <source>
        <dbReference type="ARBA" id="ARBA00014480"/>
    </source>
</evidence>
<feature type="domain" description="ATP synthase epsilon subunit C-terminal" evidence="16">
    <location>
        <begin position="87"/>
        <end position="130"/>
    </location>
</feature>
<dbReference type="HAMAP" id="MF_00530">
    <property type="entry name" value="ATP_synth_epsil_bac"/>
    <property type="match status" value="1"/>
</dbReference>
<keyword evidence="5 14" id="KW-0813">Transport</keyword>
<evidence type="ECO:0000256" key="14">
    <source>
        <dbReference type="HAMAP-Rule" id="MF_00530"/>
    </source>
</evidence>
<dbReference type="NCBIfam" id="NF009980">
    <property type="entry name" value="PRK13446.1"/>
    <property type="match status" value="1"/>
</dbReference>
<keyword evidence="7 14" id="KW-0375">Hydrogen ion transport</keyword>
<keyword evidence="19" id="KW-1185">Reference proteome</keyword>
<evidence type="ECO:0000256" key="7">
    <source>
        <dbReference type="ARBA" id="ARBA00022781"/>
    </source>
</evidence>
<dbReference type="InterPro" id="IPR020546">
    <property type="entry name" value="ATP_synth_F1_dsu/esu_N"/>
</dbReference>
<keyword evidence="8 14" id="KW-0406">Ion transport</keyword>
<organism evidence="18 19">
    <name type="scientific">Paludifilum halophilum</name>
    <dbReference type="NCBI Taxonomy" id="1642702"/>
    <lineage>
        <taxon>Bacteria</taxon>
        <taxon>Bacillati</taxon>
        <taxon>Bacillota</taxon>
        <taxon>Bacilli</taxon>
        <taxon>Bacillales</taxon>
        <taxon>Thermoactinomycetaceae</taxon>
        <taxon>Paludifilum</taxon>
    </lineage>
</organism>
<dbReference type="Pfam" id="PF02823">
    <property type="entry name" value="ATP-synt_DE_N"/>
    <property type="match status" value="1"/>
</dbReference>
<evidence type="ECO:0000313" key="18">
    <source>
        <dbReference type="EMBL" id="OYD08012.1"/>
    </source>
</evidence>
<dbReference type="Proteomes" id="UP000215459">
    <property type="component" value="Unassembled WGS sequence"/>
</dbReference>
<dbReference type="FunFam" id="1.20.5.440:FF:000001">
    <property type="entry name" value="ATP synthase epsilon chain"/>
    <property type="match status" value="1"/>
</dbReference>
<evidence type="ECO:0000256" key="13">
    <source>
        <dbReference type="ARBA" id="ARBA00031795"/>
    </source>
</evidence>
<evidence type="ECO:0000259" key="17">
    <source>
        <dbReference type="Pfam" id="PF02823"/>
    </source>
</evidence>
<dbReference type="AlphaFoldDB" id="A0A235B707"/>
<dbReference type="InterPro" id="IPR020547">
    <property type="entry name" value="ATP_synth_F1_esu_C"/>
</dbReference>
<dbReference type="InterPro" id="IPR036771">
    <property type="entry name" value="ATPsynth_dsu/esu_N"/>
</dbReference>